<dbReference type="AlphaFoldDB" id="A0A2K5EH91"/>
<evidence type="ECO:0000256" key="7">
    <source>
        <dbReference type="SAM" id="Phobius"/>
    </source>
</evidence>
<evidence type="ECO:0000256" key="4">
    <source>
        <dbReference type="ARBA" id="ARBA00022989"/>
    </source>
</evidence>
<comment type="similarity">
    <text evidence="2">Belongs to the CD225/Dispanin family.</text>
</comment>
<accession>A0A2K5EH91</accession>
<dbReference type="Ensembl" id="ENSANAT00000050581.1">
    <property type="protein sequence ID" value="ENSANAP00000032530.1"/>
    <property type="gene ID" value="ENSANAG00000033955.1"/>
</dbReference>
<feature type="region of interest" description="Disordered" evidence="6">
    <location>
        <begin position="1"/>
        <end position="25"/>
    </location>
</feature>
<proteinExistence type="inferred from homology"/>
<keyword evidence="4 7" id="KW-1133">Transmembrane helix</keyword>
<name>A0A2K5EH91_AOTNA</name>
<feature type="transmembrane region" description="Helical" evidence="7">
    <location>
        <begin position="104"/>
        <end position="128"/>
    </location>
</feature>
<dbReference type="STRING" id="37293.ENSANAP00000032530"/>
<keyword evidence="5 7" id="KW-0472">Membrane</keyword>
<evidence type="ECO:0000256" key="6">
    <source>
        <dbReference type="SAM" id="MobiDB-lite"/>
    </source>
</evidence>
<keyword evidence="3 7" id="KW-0812">Transmembrane</keyword>
<sequence>MADLGQPQFPSAQEPGSASSLDLREMEKLLTRAENKDGKTLTLSSSLSGPLDLERNDHSLPFKAISEGQLEAPLPRSPSRASSRRASSIATTSYVQDRGAPRDYLVLAVASCFCPVWPLNLIPLIFSIMSRSSLQQGDADGARRLGRLARMLSVTLIIMGIVIIIAAVTVNFAVQRK</sequence>
<dbReference type="Pfam" id="PF04505">
    <property type="entry name" value="CD225"/>
    <property type="match status" value="1"/>
</dbReference>
<dbReference type="PANTHER" id="PTHR14948">
    <property type="entry name" value="NG5"/>
    <property type="match status" value="1"/>
</dbReference>
<dbReference type="Proteomes" id="UP000233020">
    <property type="component" value="Unplaced"/>
</dbReference>
<dbReference type="PANTHER" id="PTHR14948:SF1">
    <property type="entry name" value="TRAFFICKING REGULATOR OF GLUT4 1"/>
    <property type="match status" value="1"/>
</dbReference>
<reference evidence="8" key="1">
    <citation type="submission" date="2025-08" db="UniProtKB">
        <authorList>
            <consortium name="Ensembl"/>
        </authorList>
    </citation>
    <scope>IDENTIFICATION</scope>
</reference>
<dbReference type="InterPro" id="IPR051423">
    <property type="entry name" value="CD225/Dispanin"/>
</dbReference>
<dbReference type="RefSeq" id="XP_012317168.1">
    <property type="nucleotide sequence ID" value="XM_012461745.3"/>
</dbReference>
<evidence type="ECO:0000256" key="1">
    <source>
        <dbReference type="ARBA" id="ARBA00004370"/>
    </source>
</evidence>
<dbReference type="GO" id="GO:0016020">
    <property type="term" value="C:membrane"/>
    <property type="evidence" value="ECO:0007669"/>
    <property type="project" value="UniProtKB-SubCell"/>
</dbReference>
<organism evidence="8 9">
    <name type="scientific">Aotus nancymaae</name>
    <name type="common">Ma's night monkey</name>
    <dbReference type="NCBI Taxonomy" id="37293"/>
    <lineage>
        <taxon>Eukaryota</taxon>
        <taxon>Metazoa</taxon>
        <taxon>Chordata</taxon>
        <taxon>Craniata</taxon>
        <taxon>Vertebrata</taxon>
        <taxon>Euteleostomi</taxon>
        <taxon>Mammalia</taxon>
        <taxon>Eutheria</taxon>
        <taxon>Euarchontoglires</taxon>
        <taxon>Primates</taxon>
        <taxon>Haplorrhini</taxon>
        <taxon>Platyrrhini</taxon>
        <taxon>Aotidae</taxon>
        <taxon>Aotus</taxon>
    </lineage>
</organism>
<dbReference type="InterPro" id="IPR007593">
    <property type="entry name" value="CD225/Dispanin_fam"/>
</dbReference>
<dbReference type="OrthoDB" id="9049275at2759"/>
<feature type="transmembrane region" description="Helical" evidence="7">
    <location>
        <begin position="148"/>
        <end position="174"/>
    </location>
</feature>
<dbReference type="GeneTree" id="ENSGT00940000160337"/>
<protein>
    <submittedName>
        <fullName evidence="8">Trafficking regulator of GLUT4 (SLC2A4) 1/pseudo</fullName>
    </submittedName>
</protein>
<dbReference type="GeneID" id="105723600"/>
<comment type="subcellular location">
    <subcellularLocation>
        <location evidence="1">Membrane</location>
    </subcellularLocation>
</comment>
<dbReference type="OMA" id="AITSCFC"/>
<feature type="compositionally biased region" description="Polar residues" evidence="6">
    <location>
        <begin position="8"/>
        <end position="20"/>
    </location>
</feature>
<evidence type="ECO:0000313" key="9">
    <source>
        <dbReference type="Proteomes" id="UP000233020"/>
    </source>
</evidence>
<keyword evidence="9" id="KW-1185">Reference proteome</keyword>
<evidence type="ECO:0000313" key="8">
    <source>
        <dbReference type="Ensembl" id="ENSANAP00000032530.1"/>
    </source>
</evidence>
<dbReference type="CTD" id="286753"/>
<evidence type="ECO:0000256" key="3">
    <source>
        <dbReference type="ARBA" id="ARBA00022692"/>
    </source>
</evidence>
<evidence type="ECO:0000256" key="2">
    <source>
        <dbReference type="ARBA" id="ARBA00006843"/>
    </source>
</evidence>
<evidence type="ECO:0000256" key="5">
    <source>
        <dbReference type="ARBA" id="ARBA00023136"/>
    </source>
</evidence>
<dbReference type="KEGG" id="anan:105723600"/>
<gene>
    <name evidence="8" type="primary">TRARG1</name>
</gene>
<reference evidence="8" key="2">
    <citation type="submission" date="2025-09" db="UniProtKB">
        <authorList>
            <consortium name="Ensembl"/>
        </authorList>
    </citation>
    <scope>IDENTIFICATION</scope>
</reference>